<reference evidence="2 3" key="1">
    <citation type="submission" date="2024-02" db="EMBL/GenBank/DDBJ databases">
        <title>Deinococcus xinjiangensis NBRC 107630.</title>
        <authorList>
            <person name="Ichikawa N."/>
            <person name="Katano-Makiyama Y."/>
            <person name="Hidaka K."/>
        </authorList>
    </citation>
    <scope>NUCLEOTIDE SEQUENCE [LARGE SCALE GENOMIC DNA]</scope>
    <source>
        <strain evidence="2 3">NBRC 107630</strain>
    </source>
</reference>
<keyword evidence="1" id="KW-0732">Signal</keyword>
<gene>
    <name evidence="2" type="ORF">Dxin01_01210</name>
</gene>
<accession>A0ABP9V871</accession>
<sequence length="306" mass="33693">MPKLIAFGTLGMLAVSAGLYAVAQQTGPTLQLQVQTKGSEVNCVKPEVTQPNQSLLFKTSSWNCYQNDSKTLEGVYMSFSEIQRTLQPLGFKVELKDGLITFYYNPMKKQIAETYINFRQGGESYLDASDMLSMVMNGFPVQTHLHDYDHPTVTVGKLSNLVLTGQTPNFGEQVYRTTGQTVGYHIFDFTMQGKYKSFLAKFDKPEATAPVQTIHTTNGAGEVIAAYRWIDSAPTVHPNGGSEYLLSKLTLDIGVTDAQGNVSLHIPDGATFVNKPPTRPSNDILLVKLTNTPLQNIKSGIFLPKQ</sequence>
<comment type="caution">
    <text evidence="2">The sequence shown here is derived from an EMBL/GenBank/DDBJ whole genome shotgun (WGS) entry which is preliminary data.</text>
</comment>
<dbReference type="Proteomes" id="UP001458946">
    <property type="component" value="Unassembled WGS sequence"/>
</dbReference>
<name>A0ABP9V871_9DEIO</name>
<dbReference type="RefSeq" id="WP_353541451.1">
    <property type="nucleotide sequence ID" value="NZ_BAABRN010000010.1"/>
</dbReference>
<evidence type="ECO:0000313" key="2">
    <source>
        <dbReference type="EMBL" id="GAA5501478.1"/>
    </source>
</evidence>
<feature type="chain" id="PRO_5047046178" evidence="1">
    <location>
        <begin position="24"/>
        <end position="306"/>
    </location>
</feature>
<dbReference type="EMBL" id="BAABRN010000010">
    <property type="protein sequence ID" value="GAA5501478.1"/>
    <property type="molecule type" value="Genomic_DNA"/>
</dbReference>
<evidence type="ECO:0000256" key="1">
    <source>
        <dbReference type="SAM" id="SignalP"/>
    </source>
</evidence>
<feature type="signal peptide" evidence="1">
    <location>
        <begin position="1"/>
        <end position="23"/>
    </location>
</feature>
<evidence type="ECO:0000313" key="3">
    <source>
        <dbReference type="Proteomes" id="UP001458946"/>
    </source>
</evidence>
<proteinExistence type="predicted"/>
<keyword evidence="3" id="KW-1185">Reference proteome</keyword>
<protein>
    <submittedName>
        <fullName evidence="2">Uncharacterized protein</fullName>
    </submittedName>
</protein>
<organism evidence="2 3">
    <name type="scientific">Deinococcus xinjiangensis</name>
    <dbReference type="NCBI Taxonomy" id="457454"/>
    <lineage>
        <taxon>Bacteria</taxon>
        <taxon>Thermotogati</taxon>
        <taxon>Deinococcota</taxon>
        <taxon>Deinococci</taxon>
        <taxon>Deinococcales</taxon>
        <taxon>Deinococcaceae</taxon>
        <taxon>Deinococcus</taxon>
    </lineage>
</organism>